<dbReference type="InterPro" id="IPR013785">
    <property type="entry name" value="Aldolase_TIM"/>
</dbReference>
<keyword evidence="4" id="KW-0411">Iron-sulfur</keyword>
<evidence type="ECO:0000259" key="6">
    <source>
        <dbReference type="Pfam" id="PF04055"/>
    </source>
</evidence>
<dbReference type="EMBL" id="BARS01035787">
    <property type="protein sequence ID" value="GAG22472.1"/>
    <property type="molecule type" value="Genomic_DNA"/>
</dbReference>
<dbReference type="AlphaFoldDB" id="X0WH05"/>
<dbReference type="PANTHER" id="PTHR43273:SF3">
    <property type="entry name" value="ANAEROBIC SULFATASE-MATURATING ENZYME HOMOLOG ASLB-RELATED"/>
    <property type="match status" value="1"/>
</dbReference>
<evidence type="ECO:0000256" key="3">
    <source>
        <dbReference type="ARBA" id="ARBA00023004"/>
    </source>
</evidence>
<dbReference type="PANTHER" id="PTHR43273">
    <property type="entry name" value="ANAEROBIC SULFATASE-MATURATING ENZYME HOMOLOG ASLB-RELATED"/>
    <property type="match status" value="1"/>
</dbReference>
<accession>X0WH05</accession>
<sequence>ITLEKLFPVFRKINYVGNIYDVKRMEDMSRTRKYVVSKMSSLSEKRELALNNLMVGKLTEQYFHKFNVEKKDVESDLPKHHKVRGLMLMCTYQCQLKCGYCKIEQCNKSMKPKVVEDAIDLLLTTKGEECLLRFWGGEPLVEWELVKEGIKAGIKKAKIKNKKLKFSITTNGLLLDKEKFDFLKKNSVEIMFSMDGDELANKAFRLKGVNKKLYAKLESNLRFLANSGIAYFVNLVVCPDNVERLAENISFIKQLGVP</sequence>
<dbReference type="Pfam" id="PF04055">
    <property type="entry name" value="Radical_SAM"/>
    <property type="match status" value="1"/>
</dbReference>
<evidence type="ECO:0000313" key="7">
    <source>
        <dbReference type="EMBL" id="GAG22472.1"/>
    </source>
</evidence>
<evidence type="ECO:0000256" key="4">
    <source>
        <dbReference type="ARBA" id="ARBA00023014"/>
    </source>
</evidence>
<keyword evidence="3" id="KW-0408">Iron</keyword>
<dbReference type="GO" id="GO:0051536">
    <property type="term" value="F:iron-sulfur cluster binding"/>
    <property type="evidence" value="ECO:0007669"/>
    <property type="project" value="UniProtKB-KW"/>
</dbReference>
<feature type="domain" description="Radical SAM core" evidence="6">
    <location>
        <begin position="91"/>
        <end position="251"/>
    </location>
</feature>
<dbReference type="SFLD" id="SFLDS00029">
    <property type="entry name" value="Radical_SAM"/>
    <property type="match status" value="1"/>
</dbReference>
<name>X0WH05_9ZZZZ</name>
<dbReference type="SUPFAM" id="SSF102114">
    <property type="entry name" value="Radical SAM enzymes"/>
    <property type="match status" value="1"/>
</dbReference>
<dbReference type="InterPro" id="IPR058240">
    <property type="entry name" value="rSAM_sf"/>
</dbReference>
<dbReference type="GO" id="GO:0016491">
    <property type="term" value="F:oxidoreductase activity"/>
    <property type="evidence" value="ECO:0007669"/>
    <property type="project" value="InterPro"/>
</dbReference>
<dbReference type="GO" id="GO:0046872">
    <property type="term" value="F:metal ion binding"/>
    <property type="evidence" value="ECO:0007669"/>
    <property type="project" value="UniProtKB-KW"/>
</dbReference>
<gene>
    <name evidence="7" type="ORF">S01H1_55089</name>
</gene>
<organism evidence="7">
    <name type="scientific">marine sediment metagenome</name>
    <dbReference type="NCBI Taxonomy" id="412755"/>
    <lineage>
        <taxon>unclassified sequences</taxon>
        <taxon>metagenomes</taxon>
        <taxon>ecological metagenomes</taxon>
    </lineage>
</organism>
<evidence type="ECO:0000256" key="5">
    <source>
        <dbReference type="ARBA" id="ARBA00023601"/>
    </source>
</evidence>
<dbReference type="InterPro" id="IPR007197">
    <property type="entry name" value="rSAM"/>
</dbReference>
<dbReference type="Gene3D" id="3.20.20.70">
    <property type="entry name" value="Aldolase class I"/>
    <property type="match status" value="1"/>
</dbReference>
<evidence type="ECO:0000256" key="2">
    <source>
        <dbReference type="ARBA" id="ARBA00022723"/>
    </source>
</evidence>
<keyword evidence="1" id="KW-0949">S-adenosyl-L-methionine</keyword>
<comment type="caution">
    <text evidence="7">The sequence shown here is derived from an EMBL/GenBank/DDBJ whole genome shotgun (WGS) entry which is preliminary data.</text>
</comment>
<feature type="non-terminal residue" evidence="7">
    <location>
        <position position="1"/>
    </location>
</feature>
<keyword evidence="2" id="KW-0479">Metal-binding</keyword>
<dbReference type="InterPro" id="IPR023867">
    <property type="entry name" value="Sulphatase_maturase_rSAM"/>
</dbReference>
<reference evidence="7" key="1">
    <citation type="journal article" date="2014" name="Front. Microbiol.">
        <title>High frequency of phylogenetically diverse reductive dehalogenase-homologous genes in deep subseafloor sedimentary metagenomes.</title>
        <authorList>
            <person name="Kawai M."/>
            <person name="Futagami T."/>
            <person name="Toyoda A."/>
            <person name="Takaki Y."/>
            <person name="Nishi S."/>
            <person name="Hori S."/>
            <person name="Arai W."/>
            <person name="Tsubouchi T."/>
            <person name="Morono Y."/>
            <person name="Uchiyama I."/>
            <person name="Ito T."/>
            <person name="Fujiyama A."/>
            <person name="Inagaki F."/>
            <person name="Takami H."/>
        </authorList>
    </citation>
    <scope>NUCLEOTIDE SEQUENCE</scope>
    <source>
        <strain evidence="7">Expedition CK06-06</strain>
    </source>
</reference>
<protein>
    <recommendedName>
        <fullName evidence="6">Radical SAM core domain-containing protein</fullName>
    </recommendedName>
</protein>
<feature type="non-terminal residue" evidence="7">
    <location>
        <position position="258"/>
    </location>
</feature>
<dbReference type="SFLD" id="SFLDG01067">
    <property type="entry name" value="SPASM/twitch_domain_containing"/>
    <property type="match status" value="1"/>
</dbReference>
<comment type="similarity">
    <text evidence="5">Belongs to the radical SAM superfamily. Anaerobic sulfatase-maturating enzyme family.</text>
</comment>
<proteinExistence type="inferred from homology"/>
<evidence type="ECO:0000256" key="1">
    <source>
        <dbReference type="ARBA" id="ARBA00022691"/>
    </source>
</evidence>